<comment type="similarity">
    <text evidence="2">Belongs to the serine/threonine dehydratase family.</text>
</comment>
<dbReference type="GO" id="GO:0006567">
    <property type="term" value="P:L-threonine catabolic process"/>
    <property type="evidence" value="ECO:0007669"/>
    <property type="project" value="TreeGrafter"/>
</dbReference>
<dbReference type="InterPro" id="IPR001926">
    <property type="entry name" value="TrpB-like_PALP"/>
</dbReference>
<dbReference type="GO" id="GO:0006565">
    <property type="term" value="P:L-serine catabolic process"/>
    <property type="evidence" value="ECO:0007669"/>
    <property type="project" value="TreeGrafter"/>
</dbReference>
<organism evidence="6 7">
    <name type="scientific">Pannonibacter indicus</name>
    <dbReference type="NCBI Taxonomy" id="466044"/>
    <lineage>
        <taxon>Bacteria</taxon>
        <taxon>Pseudomonadati</taxon>
        <taxon>Pseudomonadota</taxon>
        <taxon>Alphaproteobacteria</taxon>
        <taxon>Hyphomicrobiales</taxon>
        <taxon>Stappiaceae</taxon>
        <taxon>Pannonibacter</taxon>
    </lineage>
</organism>
<dbReference type="OrthoDB" id="9811476at2"/>
<reference evidence="7" key="1">
    <citation type="submission" date="2015-08" db="EMBL/GenBank/DDBJ databases">
        <authorList>
            <person name="Varghese N."/>
        </authorList>
    </citation>
    <scope>NUCLEOTIDE SEQUENCE [LARGE SCALE GENOMIC DNA]</scope>
    <source>
        <strain evidence="7">DSM 23407</strain>
    </source>
</reference>
<dbReference type="SUPFAM" id="SSF53686">
    <property type="entry name" value="Tryptophan synthase beta subunit-like PLP-dependent enzymes"/>
    <property type="match status" value="1"/>
</dbReference>
<evidence type="ECO:0000313" key="7">
    <source>
        <dbReference type="Proteomes" id="UP000183900"/>
    </source>
</evidence>
<keyword evidence="4" id="KW-0456">Lyase</keyword>
<evidence type="ECO:0000256" key="3">
    <source>
        <dbReference type="ARBA" id="ARBA00022898"/>
    </source>
</evidence>
<evidence type="ECO:0000313" key="6">
    <source>
        <dbReference type="EMBL" id="CUA91821.1"/>
    </source>
</evidence>
<accession>A0A0K6HLX7</accession>
<dbReference type="Proteomes" id="UP000183900">
    <property type="component" value="Unassembled WGS sequence"/>
</dbReference>
<keyword evidence="3" id="KW-0663">Pyridoxal phosphate</keyword>
<dbReference type="GO" id="GO:0004794">
    <property type="term" value="F:threonine deaminase activity"/>
    <property type="evidence" value="ECO:0007669"/>
    <property type="project" value="TreeGrafter"/>
</dbReference>
<dbReference type="GO" id="GO:0009097">
    <property type="term" value="P:isoleucine biosynthetic process"/>
    <property type="evidence" value="ECO:0007669"/>
    <property type="project" value="TreeGrafter"/>
</dbReference>
<dbReference type="PANTHER" id="PTHR48078">
    <property type="entry name" value="THREONINE DEHYDRATASE, MITOCHONDRIAL-RELATED"/>
    <property type="match status" value="1"/>
</dbReference>
<evidence type="ECO:0000256" key="2">
    <source>
        <dbReference type="ARBA" id="ARBA00010869"/>
    </source>
</evidence>
<dbReference type="InterPro" id="IPR000634">
    <property type="entry name" value="Ser/Thr_deHydtase_PyrdxlP-BS"/>
</dbReference>
<dbReference type="CDD" id="cd01562">
    <property type="entry name" value="Thr-dehyd"/>
    <property type="match status" value="1"/>
</dbReference>
<gene>
    <name evidence="6" type="ORF">Ga0061067_101111</name>
</gene>
<dbReference type="Gene3D" id="3.40.50.1100">
    <property type="match status" value="2"/>
</dbReference>
<dbReference type="RefSeq" id="WP_055453899.1">
    <property type="nucleotide sequence ID" value="NZ_CYHE01000001.1"/>
</dbReference>
<dbReference type="InterPro" id="IPR050147">
    <property type="entry name" value="Ser/Thr_Dehydratase"/>
</dbReference>
<protein>
    <submittedName>
        <fullName evidence="6">Threonine dehydratase</fullName>
    </submittedName>
</protein>
<dbReference type="PROSITE" id="PS00165">
    <property type="entry name" value="DEHYDRATASE_SER_THR"/>
    <property type="match status" value="1"/>
</dbReference>
<evidence type="ECO:0000256" key="1">
    <source>
        <dbReference type="ARBA" id="ARBA00001933"/>
    </source>
</evidence>
<dbReference type="GO" id="GO:0003941">
    <property type="term" value="F:L-serine ammonia-lyase activity"/>
    <property type="evidence" value="ECO:0007669"/>
    <property type="project" value="TreeGrafter"/>
</dbReference>
<keyword evidence="7" id="KW-1185">Reference proteome</keyword>
<dbReference type="FunFam" id="3.40.50.1100:FF:000005">
    <property type="entry name" value="Threonine dehydratase catabolic"/>
    <property type="match status" value="1"/>
</dbReference>
<dbReference type="GO" id="GO:0030170">
    <property type="term" value="F:pyridoxal phosphate binding"/>
    <property type="evidence" value="ECO:0007669"/>
    <property type="project" value="InterPro"/>
</dbReference>
<evidence type="ECO:0000259" key="5">
    <source>
        <dbReference type="Pfam" id="PF00291"/>
    </source>
</evidence>
<feature type="domain" description="Tryptophan synthase beta chain-like PALP" evidence="5">
    <location>
        <begin position="22"/>
        <end position="311"/>
    </location>
</feature>
<sequence>MHGTLSLDDVKAAAARLQGQAFETPLLSFKVLDDAAGRKVWLKPENLQRTGSFKFRGAFNRLSQIPEGERKAGVVACSSGNHAQGVAEAARILGMPAVIVMPEDAPAIKLKRTAEMGARVVTYKRGIEDRIAIAKTICEENGATFVHPYDDRGVIAGQGTIGLEIVRQSAALGLDIEAVAACTGGGGLTSGVALGLEEGLAGAVVYTCEPAGFDDYARSLASGRREVNASGSGSVCDAILTESPGELSFEVLTRRKARGLVVSDDEALAAVAFAFRELKLVVEPGGAVALASVLFGKMPAGNGQVVAILSGGNIDPETLARALAV</sequence>
<dbReference type="InterPro" id="IPR036052">
    <property type="entry name" value="TrpB-like_PALP_sf"/>
</dbReference>
<name>A0A0K6HLX7_9HYPH</name>
<dbReference type="PANTHER" id="PTHR48078:SF6">
    <property type="entry name" value="L-THREONINE DEHYDRATASE CATABOLIC TDCB"/>
    <property type="match status" value="1"/>
</dbReference>
<dbReference type="AlphaFoldDB" id="A0A0K6HLX7"/>
<dbReference type="EMBL" id="CYHE01000001">
    <property type="protein sequence ID" value="CUA91821.1"/>
    <property type="molecule type" value="Genomic_DNA"/>
</dbReference>
<evidence type="ECO:0000256" key="4">
    <source>
        <dbReference type="ARBA" id="ARBA00023239"/>
    </source>
</evidence>
<proteinExistence type="inferred from homology"/>
<dbReference type="Pfam" id="PF00291">
    <property type="entry name" value="PALP"/>
    <property type="match status" value="1"/>
</dbReference>
<comment type="cofactor">
    <cofactor evidence="1">
        <name>pyridoxal 5'-phosphate</name>
        <dbReference type="ChEBI" id="CHEBI:597326"/>
    </cofactor>
</comment>